<evidence type="ECO:0000313" key="1">
    <source>
        <dbReference type="EMBL" id="RON98719.1"/>
    </source>
</evidence>
<dbReference type="AlphaFoldDB" id="A0A423NKB4"/>
<gene>
    <name evidence="1" type="ORF">BK674_22680</name>
</gene>
<name>A0A423NKB4_9PSED</name>
<protein>
    <submittedName>
        <fullName evidence="1">Uncharacterized protein</fullName>
    </submittedName>
</protein>
<organism evidence="1 2">
    <name type="scientific">Pseudomonas moraviensis</name>
    <dbReference type="NCBI Taxonomy" id="321662"/>
    <lineage>
        <taxon>Bacteria</taxon>
        <taxon>Pseudomonadati</taxon>
        <taxon>Pseudomonadota</taxon>
        <taxon>Gammaproteobacteria</taxon>
        <taxon>Pseudomonadales</taxon>
        <taxon>Pseudomonadaceae</taxon>
        <taxon>Pseudomonas</taxon>
    </lineage>
</organism>
<sequence>MTELFAPPAAVVGGSVVSFASGLPASHREDVYMSTAFAQNATRAAFEAGLSGEWFEYYCNQLRFLGWDVPRPQAFVPEQGGVMAGQAINRISTRLGADFAWPMSRALKQMERNASASELFDSTVLRAQGSIFQLIPCVMSGPNRVDMGVYHRQFKLERMATGFLFLDDQSLISNSLEQMALISFNTLHYGTFREKVKKSVLTQSLKYLSELEL</sequence>
<reference evidence="1 2" key="1">
    <citation type="submission" date="2016-10" db="EMBL/GenBank/DDBJ databases">
        <title>Comparative genome analysis of multiple Pseudomonas spp. focuses on biocontrol and plant growth promoting traits.</title>
        <authorList>
            <person name="Tao X.-Y."/>
            <person name="Taylor C.G."/>
        </authorList>
    </citation>
    <scope>NUCLEOTIDE SEQUENCE [LARGE SCALE GENOMIC DNA]</scope>
    <source>
        <strain evidence="1 2">36B3</strain>
    </source>
</reference>
<proteinExistence type="predicted"/>
<evidence type="ECO:0000313" key="2">
    <source>
        <dbReference type="Proteomes" id="UP000284207"/>
    </source>
</evidence>
<accession>A0A423NKB4</accession>
<dbReference type="EMBL" id="MOCA01000007">
    <property type="protein sequence ID" value="RON98719.1"/>
    <property type="molecule type" value="Genomic_DNA"/>
</dbReference>
<dbReference type="RefSeq" id="WP_123419941.1">
    <property type="nucleotide sequence ID" value="NZ_MOCA01000007.1"/>
</dbReference>
<comment type="caution">
    <text evidence="1">The sequence shown here is derived from an EMBL/GenBank/DDBJ whole genome shotgun (WGS) entry which is preliminary data.</text>
</comment>
<dbReference type="Proteomes" id="UP000284207">
    <property type="component" value="Unassembled WGS sequence"/>
</dbReference>